<comment type="caution">
    <text evidence="1">The sequence shown here is derived from an EMBL/GenBank/DDBJ whole genome shotgun (WGS) entry which is preliminary data.</text>
</comment>
<evidence type="ECO:0000313" key="2">
    <source>
        <dbReference type="Proteomes" id="UP000823674"/>
    </source>
</evidence>
<organism evidence="1 2">
    <name type="scientific">Brassica rapa subsp. trilocularis</name>
    <dbReference type="NCBI Taxonomy" id="1813537"/>
    <lineage>
        <taxon>Eukaryota</taxon>
        <taxon>Viridiplantae</taxon>
        <taxon>Streptophyta</taxon>
        <taxon>Embryophyta</taxon>
        <taxon>Tracheophyta</taxon>
        <taxon>Spermatophyta</taxon>
        <taxon>Magnoliopsida</taxon>
        <taxon>eudicotyledons</taxon>
        <taxon>Gunneridae</taxon>
        <taxon>Pentapetalae</taxon>
        <taxon>rosids</taxon>
        <taxon>malvids</taxon>
        <taxon>Brassicales</taxon>
        <taxon>Brassicaceae</taxon>
        <taxon>Brassiceae</taxon>
        <taxon>Brassica</taxon>
    </lineage>
</organism>
<reference evidence="1 2" key="1">
    <citation type="submission" date="2021-03" db="EMBL/GenBank/DDBJ databases">
        <authorList>
            <person name="King G.J."/>
            <person name="Bancroft I."/>
            <person name="Baten A."/>
            <person name="Bloomfield J."/>
            <person name="Borpatragohain P."/>
            <person name="He Z."/>
            <person name="Irish N."/>
            <person name="Irwin J."/>
            <person name="Liu K."/>
            <person name="Mauleon R.P."/>
            <person name="Moore J."/>
            <person name="Morris R."/>
            <person name="Ostergaard L."/>
            <person name="Wang B."/>
            <person name="Wells R."/>
        </authorList>
    </citation>
    <scope>NUCLEOTIDE SEQUENCE [LARGE SCALE GENOMIC DNA]</scope>
    <source>
        <strain evidence="1">R-o-18</strain>
        <tissue evidence="1">Leaf</tissue>
    </source>
</reference>
<sequence>HLRNDCINVSSKLELDQPVPKPGRYIATCQASKRSSFAFSFECSSKRFSPPTRYIATCQALKRSSFAFSFESRSKRFWFRLNQSFCLDFTTKTSKTRLNSLACSYSPLPPSLRSPSNLDRNVSCVVSIGVTIETLR</sequence>
<name>A0ABQ7LPK8_BRACM</name>
<accession>A0ABQ7LPK8</accession>
<proteinExistence type="predicted"/>
<evidence type="ECO:0000313" key="1">
    <source>
        <dbReference type="EMBL" id="KAG5388517.1"/>
    </source>
</evidence>
<feature type="non-terminal residue" evidence="1">
    <location>
        <position position="1"/>
    </location>
</feature>
<dbReference type="EMBL" id="JADBGQ010000007">
    <property type="protein sequence ID" value="KAG5388517.1"/>
    <property type="molecule type" value="Genomic_DNA"/>
</dbReference>
<keyword evidence="2" id="KW-1185">Reference proteome</keyword>
<gene>
    <name evidence="1" type="primary">A08g503310.1_BraROA</name>
    <name evidence="1" type="ORF">IGI04_030058</name>
</gene>
<dbReference type="Proteomes" id="UP000823674">
    <property type="component" value="Chromosome A08"/>
</dbReference>
<protein>
    <submittedName>
        <fullName evidence="1">Uncharacterized protein</fullName>
    </submittedName>
</protein>